<keyword evidence="9" id="KW-1003">Cell membrane</keyword>
<evidence type="ECO:0000256" key="9">
    <source>
        <dbReference type="RuleBase" id="RU365087"/>
    </source>
</evidence>
<keyword evidence="7 9" id="KW-0811">Translocation</keyword>
<evidence type="ECO:0000256" key="5">
    <source>
        <dbReference type="ARBA" id="ARBA00022927"/>
    </source>
</evidence>
<evidence type="ECO:0000256" key="8">
    <source>
        <dbReference type="ARBA" id="ARBA00023136"/>
    </source>
</evidence>
<keyword evidence="5 9" id="KW-0653">Protein transport</keyword>
<evidence type="ECO:0000256" key="2">
    <source>
        <dbReference type="ARBA" id="ARBA00008445"/>
    </source>
</evidence>
<evidence type="ECO:0000256" key="3">
    <source>
        <dbReference type="ARBA" id="ARBA00022448"/>
    </source>
</evidence>
<dbReference type="GO" id="GO:0009306">
    <property type="term" value="P:protein secretion"/>
    <property type="evidence" value="ECO:0007669"/>
    <property type="project" value="UniProtKB-UniRule"/>
</dbReference>
<dbReference type="InterPro" id="IPR004692">
    <property type="entry name" value="SecG"/>
</dbReference>
<dbReference type="GO" id="GO:0015450">
    <property type="term" value="F:protein-transporting ATPase activity"/>
    <property type="evidence" value="ECO:0007669"/>
    <property type="project" value="UniProtKB-UniRule"/>
</dbReference>
<evidence type="ECO:0000256" key="6">
    <source>
        <dbReference type="ARBA" id="ARBA00022989"/>
    </source>
</evidence>
<keyword evidence="4 9" id="KW-0812">Transmembrane</keyword>
<sequence>MLEILKITQIVISLLLAFIILIQPKKSSLSLTTFWSESAGKYEKRWPEKILHNATIIFWVLFVINALLFFFLA</sequence>
<proteinExistence type="inferred from homology"/>
<protein>
    <recommendedName>
        <fullName evidence="9">Protein-export membrane protein SecG</fullName>
    </recommendedName>
</protein>
<keyword evidence="3 9" id="KW-0813">Transport</keyword>
<organism evidence="10">
    <name type="scientific">uncultured bacterium</name>
    <name type="common">gcode 4</name>
    <dbReference type="NCBI Taxonomy" id="1234023"/>
    <lineage>
        <taxon>Bacteria</taxon>
        <taxon>environmental samples</taxon>
    </lineage>
</organism>
<feature type="transmembrane region" description="Helical" evidence="9">
    <location>
        <begin position="50"/>
        <end position="72"/>
    </location>
</feature>
<dbReference type="GO" id="GO:0005886">
    <property type="term" value="C:plasma membrane"/>
    <property type="evidence" value="ECO:0007669"/>
    <property type="project" value="UniProtKB-SubCell"/>
</dbReference>
<dbReference type="Pfam" id="PF03840">
    <property type="entry name" value="SecG"/>
    <property type="match status" value="1"/>
</dbReference>
<dbReference type="AlphaFoldDB" id="K2BX93"/>
<comment type="subcellular location">
    <subcellularLocation>
        <location evidence="9">Cell membrane</location>
        <topology evidence="9">Multi-pass membrane protein</topology>
    </subcellularLocation>
    <subcellularLocation>
        <location evidence="1">Membrane</location>
        <topology evidence="1">Multi-pass membrane protein</topology>
    </subcellularLocation>
</comment>
<gene>
    <name evidence="10" type="ORF">ACD_49C00009G0054</name>
</gene>
<evidence type="ECO:0000256" key="4">
    <source>
        <dbReference type="ARBA" id="ARBA00022692"/>
    </source>
</evidence>
<evidence type="ECO:0000313" key="10">
    <source>
        <dbReference type="EMBL" id="EKD66829.1"/>
    </source>
</evidence>
<comment type="function">
    <text evidence="9">Involved in protein export. Participates in an early event of protein translocation.</text>
</comment>
<comment type="similarity">
    <text evidence="2 9">Belongs to the SecG family.</text>
</comment>
<evidence type="ECO:0000256" key="1">
    <source>
        <dbReference type="ARBA" id="ARBA00004141"/>
    </source>
</evidence>
<dbReference type="NCBIfam" id="TIGR00810">
    <property type="entry name" value="secG"/>
    <property type="match status" value="1"/>
</dbReference>
<name>K2BX93_9BACT</name>
<accession>K2BX93</accession>
<dbReference type="EMBL" id="AMFJ01021595">
    <property type="protein sequence ID" value="EKD66829.1"/>
    <property type="molecule type" value="Genomic_DNA"/>
</dbReference>
<feature type="transmembrane region" description="Helical" evidence="9">
    <location>
        <begin position="6"/>
        <end position="22"/>
    </location>
</feature>
<comment type="caution">
    <text evidence="10">The sequence shown here is derived from an EMBL/GenBank/DDBJ whole genome shotgun (WGS) entry which is preliminary data.</text>
</comment>
<keyword evidence="6 9" id="KW-1133">Transmembrane helix</keyword>
<reference evidence="10" key="1">
    <citation type="journal article" date="2012" name="Science">
        <title>Fermentation, hydrogen, and sulfur metabolism in multiple uncultivated bacterial phyla.</title>
        <authorList>
            <person name="Wrighton K.C."/>
            <person name="Thomas B.C."/>
            <person name="Sharon I."/>
            <person name="Miller C.S."/>
            <person name="Castelle C.J."/>
            <person name="VerBerkmoes N.C."/>
            <person name="Wilkins M.J."/>
            <person name="Hettich R.L."/>
            <person name="Lipton M.S."/>
            <person name="Williams K.H."/>
            <person name="Long P.E."/>
            <person name="Banfield J.F."/>
        </authorList>
    </citation>
    <scope>NUCLEOTIDE SEQUENCE [LARGE SCALE GENOMIC DNA]</scope>
</reference>
<evidence type="ECO:0000256" key="7">
    <source>
        <dbReference type="ARBA" id="ARBA00023010"/>
    </source>
</evidence>
<keyword evidence="8 9" id="KW-0472">Membrane</keyword>